<dbReference type="EMBL" id="LT796768">
    <property type="protein sequence ID" value="SKB09253.1"/>
    <property type="molecule type" value="Genomic_DNA"/>
</dbReference>
<evidence type="ECO:0000313" key="4">
    <source>
        <dbReference type="Proteomes" id="UP000191040"/>
    </source>
</evidence>
<reference evidence="4" key="1">
    <citation type="submission" date="2017-02" db="EMBL/GenBank/DDBJ databases">
        <authorList>
            <person name="Varghese N."/>
            <person name="Submissions S."/>
        </authorList>
    </citation>
    <scope>NUCLEOTIDE SEQUENCE [LARGE SCALE GENOMIC DNA]</scope>
    <source>
        <strain evidence="4">9H-4</strain>
    </source>
</reference>
<dbReference type="GO" id="GO:0004527">
    <property type="term" value="F:exonuclease activity"/>
    <property type="evidence" value="ECO:0007669"/>
    <property type="project" value="UniProtKB-KW"/>
</dbReference>
<dbReference type="AlphaFoldDB" id="A0A1T4Z5V2"/>
<keyword evidence="3" id="KW-0269">Exonuclease</keyword>
<organism evidence="3 4">
    <name type="scientific">Aeromicrobium choanae</name>
    <dbReference type="NCBI Taxonomy" id="1736691"/>
    <lineage>
        <taxon>Bacteria</taxon>
        <taxon>Bacillati</taxon>
        <taxon>Actinomycetota</taxon>
        <taxon>Actinomycetes</taxon>
        <taxon>Propionibacteriales</taxon>
        <taxon>Nocardioidaceae</taxon>
        <taxon>Aeromicrobium</taxon>
    </lineage>
</organism>
<dbReference type="GO" id="GO:0004519">
    <property type="term" value="F:endonuclease activity"/>
    <property type="evidence" value="ECO:0007669"/>
    <property type="project" value="UniProtKB-KW"/>
</dbReference>
<keyword evidence="3" id="KW-0540">Nuclease</keyword>
<keyword evidence="1" id="KW-0812">Transmembrane</keyword>
<keyword evidence="1" id="KW-1133">Transmembrane helix</keyword>
<dbReference type="Pfam" id="PF03372">
    <property type="entry name" value="Exo_endo_phos"/>
    <property type="match status" value="1"/>
</dbReference>
<keyword evidence="3" id="KW-0255">Endonuclease</keyword>
<accession>A0A1T4Z5V2</accession>
<keyword evidence="1" id="KW-0472">Membrane</keyword>
<protein>
    <submittedName>
        <fullName evidence="3">Uncharacterized conserved protein YafD, endonuclease/exonuclease/phosphatase (EEP) superfamily</fullName>
    </submittedName>
</protein>
<evidence type="ECO:0000256" key="1">
    <source>
        <dbReference type="SAM" id="Phobius"/>
    </source>
</evidence>
<gene>
    <name evidence="3" type="ORF">SAMN06295964_2580</name>
</gene>
<keyword evidence="4" id="KW-1185">Reference proteome</keyword>
<dbReference type="SUPFAM" id="SSF56219">
    <property type="entry name" value="DNase I-like"/>
    <property type="match status" value="1"/>
</dbReference>
<evidence type="ECO:0000259" key="2">
    <source>
        <dbReference type="Pfam" id="PF03372"/>
    </source>
</evidence>
<dbReference type="STRING" id="1736691.SAMN06295964_2580"/>
<dbReference type="Proteomes" id="UP000191040">
    <property type="component" value="Chromosome I"/>
</dbReference>
<dbReference type="OrthoDB" id="2340043at2"/>
<name>A0A1T4Z5V2_9ACTN</name>
<keyword evidence="3" id="KW-0378">Hydrolase</keyword>
<dbReference type="InterPro" id="IPR005135">
    <property type="entry name" value="Endo/exonuclease/phosphatase"/>
</dbReference>
<evidence type="ECO:0000313" key="3">
    <source>
        <dbReference type="EMBL" id="SKB09253.1"/>
    </source>
</evidence>
<dbReference type="Gene3D" id="3.60.10.10">
    <property type="entry name" value="Endonuclease/exonuclease/phosphatase"/>
    <property type="match status" value="1"/>
</dbReference>
<dbReference type="RefSeq" id="WP_078700530.1">
    <property type="nucleotide sequence ID" value="NZ_LT796768.1"/>
</dbReference>
<dbReference type="InterPro" id="IPR036691">
    <property type="entry name" value="Endo/exonu/phosph_ase_sf"/>
</dbReference>
<proteinExistence type="predicted"/>
<feature type="transmembrane region" description="Helical" evidence="1">
    <location>
        <begin position="30"/>
        <end position="52"/>
    </location>
</feature>
<sequence>MRVVRALLTVVAVALLLLAATPWIDRIEPSWLPAVQALGRAWIVLAVVGIVLSLLARAWLALGANAVVIAVALVTILNVSNRPDCDAGEARLSVLSFNAFYGEADVAQLAAAVQRHDVDVLVVAEATEPMIAALSATEAGSRFTHRTGQTVEGRDTDGTAILSRYPTTRVEVPAGEADTFQQPALSVDVAGTPVLVRAVHPKPPVNQWLEDWRAGLLELGEWQRANRGRPLVMAGDFNASSAHAAFRDAKRGMYDTAGLWPTATWPKNRSYPPFADIDHVLVRGLSVQGNGTEDIKGSDHRAVWADLRVCTR</sequence>
<feature type="transmembrane region" description="Helical" evidence="1">
    <location>
        <begin position="59"/>
        <end position="77"/>
    </location>
</feature>
<feature type="domain" description="Endonuclease/exonuclease/phosphatase" evidence="2">
    <location>
        <begin position="95"/>
        <end position="300"/>
    </location>
</feature>